<evidence type="ECO:0000313" key="11">
    <source>
        <dbReference type="Proteomes" id="UP001165289"/>
    </source>
</evidence>
<evidence type="ECO:0000313" key="10">
    <source>
        <dbReference type="EMBL" id="KAI6655554.1"/>
    </source>
</evidence>
<evidence type="ECO:0000256" key="1">
    <source>
        <dbReference type="ARBA" id="ARBA00004323"/>
    </source>
</evidence>
<accession>A0AAV7K4D2</accession>
<reference evidence="10 11" key="1">
    <citation type="journal article" date="2023" name="BMC Biol.">
        <title>The compact genome of the sponge Oopsacas minuta (Hexactinellida) is lacking key metazoan core genes.</title>
        <authorList>
            <person name="Santini S."/>
            <person name="Schenkelaars Q."/>
            <person name="Jourda C."/>
            <person name="Duchesne M."/>
            <person name="Belahbib H."/>
            <person name="Rocher C."/>
            <person name="Selva M."/>
            <person name="Riesgo A."/>
            <person name="Vervoort M."/>
            <person name="Leys S.P."/>
            <person name="Kodjabachian L."/>
            <person name="Le Bivic A."/>
            <person name="Borchiellini C."/>
            <person name="Claverie J.M."/>
            <person name="Renard E."/>
        </authorList>
    </citation>
    <scope>NUCLEOTIDE SEQUENCE [LARGE SCALE GENOMIC DNA]</scope>
    <source>
        <strain evidence="10">SPO-2</strain>
    </source>
</reference>
<dbReference type="EC" id="2.8.2.-" evidence="9"/>
<dbReference type="InterPro" id="IPR018011">
    <property type="entry name" value="Carb_sulfotrans_8-10"/>
</dbReference>
<keyword evidence="8 9" id="KW-0325">Glycoprotein</keyword>
<keyword evidence="7" id="KW-0472">Membrane</keyword>
<comment type="similarity">
    <text evidence="2 9">Belongs to the sulfotransferase 2 family.</text>
</comment>
<sequence length="382" mass="45286">MKSDKYQILVFQGKKGFLSNEEIFKNVSLNISSVNQSWIDYRNNWNGKILIEIKGKQILLTDEYIEVMESKGNHPLAQVYPKFLERRNSVKEHCRKIEGELNYRLAVNSDVFFMRFNDAYEVLNCVVPKAGSHIWAIKFASMLGYDGEVTYSKFSIFEYLSPTLDTARRVQTYTKFFVYRHPLERLVSAYCDKLGESMKKFSFALKYIKQIITVNYLENNNTKSENYAKLSLEDKQEIKNQQQRIKLPGEKLNITFLEFVTWVTSFLDKNILYELDNHWTPITYLCNPCVVNYDILIDHDFFNEESQILVDHLQKNKESNPPIYFEKYQRKATREKCNEYFRDIPQNLREKLHEIFLDDFIIFGYSYNGDSQDYACDEKIAK</sequence>
<dbReference type="PANTHER" id="PTHR12137">
    <property type="entry name" value="CARBOHYDRATE SULFOTRANSFERASE"/>
    <property type="match status" value="1"/>
</dbReference>
<evidence type="ECO:0000256" key="2">
    <source>
        <dbReference type="ARBA" id="ARBA00006339"/>
    </source>
</evidence>
<dbReference type="Proteomes" id="UP001165289">
    <property type="component" value="Unassembled WGS sequence"/>
</dbReference>
<gene>
    <name evidence="10" type="ORF">LOD99_2053</name>
</gene>
<evidence type="ECO:0000256" key="9">
    <source>
        <dbReference type="RuleBase" id="RU364020"/>
    </source>
</evidence>
<dbReference type="AlphaFoldDB" id="A0AAV7K4D2"/>
<organism evidence="10 11">
    <name type="scientific">Oopsacas minuta</name>
    <dbReference type="NCBI Taxonomy" id="111878"/>
    <lineage>
        <taxon>Eukaryota</taxon>
        <taxon>Metazoa</taxon>
        <taxon>Porifera</taxon>
        <taxon>Hexactinellida</taxon>
        <taxon>Hexasterophora</taxon>
        <taxon>Lyssacinosida</taxon>
        <taxon>Leucopsacidae</taxon>
        <taxon>Oopsacas</taxon>
    </lineage>
</organism>
<proteinExistence type="inferred from homology"/>
<dbReference type="GO" id="GO:0016051">
    <property type="term" value="P:carbohydrate biosynthetic process"/>
    <property type="evidence" value="ECO:0007669"/>
    <property type="project" value="InterPro"/>
</dbReference>
<evidence type="ECO:0000256" key="7">
    <source>
        <dbReference type="ARBA" id="ARBA00023136"/>
    </source>
</evidence>
<evidence type="ECO:0000256" key="6">
    <source>
        <dbReference type="ARBA" id="ARBA00023034"/>
    </source>
</evidence>
<keyword evidence="9" id="KW-0119">Carbohydrate metabolism</keyword>
<keyword evidence="6 9" id="KW-0333">Golgi apparatus</keyword>
<keyword evidence="3 9" id="KW-0808">Transferase</keyword>
<keyword evidence="4" id="KW-0812">Transmembrane</keyword>
<dbReference type="EMBL" id="JAKMXF010000188">
    <property type="protein sequence ID" value="KAI6655554.1"/>
    <property type="molecule type" value="Genomic_DNA"/>
</dbReference>
<comment type="caution">
    <text evidence="10">The sequence shown here is derived from an EMBL/GenBank/DDBJ whole genome shotgun (WGS) entry which is preliminary data.</text>
</comment>
<keyword evidence="11" id="KW-1185">Reference proteome</keyword>
<name>A0AAV7K4D2_9METZ</name>
<dbReference type="Pfam" id="PF03567">
    <property type="entry name" value="Sulfotransfer_2"/>
    <property type="match status" value="1"/>
</dbReference>
<evidence type="ECO:0000256" key="4">
    <source>
        <dbReference type="ARBA" id="ARBA00022692"/>
    </source>
</evidence>
<dbReference type="GO" id="GO:0000139">
    <property type="term" value="C:Golgi membrane"/>
    <property type="evidence" value="ECO:0007669"/>
    <property type="project" value="UniProtKB-SubCell"/>
</dbReference>
<protein>
    <recommendedName>
        <fullName evidence="9">Carbohydrate sulfotransferase</fullName>
        <ecNumber evidence="9">2.8.2.-</ecNumber>
    </recommendedName>
</protein>
<keyword evidence="5" id="KW-1133">Transmembrane helix</keyword>
<evidence type="ECO:0000256" key="3">
    <source>
        <dbReference type="ARBA" id="ARBA00022679"/>
    </source>
</evidence>
<dbReference type="PANTHER" id="PTHR12137:SF54">
    <property type="entry name" value="CARBOHYDRATE SULFOTRANSFERASE"/>
    <property type="match status" value="1"/>
</dbReference>
<dbReference type="GO" id="GO:0008146">
    <property type="term" value="F:sulfotransferase activity"/>
    <property type="evidence" value="ECO:0007669"/>
    <property type="project" value="InterPro"/>
</dbReference>
<keyword evidence="9" id="KW-0735">Signal-anchor</keyword>
<evidence type="ECO:0000256" key="5">
    <source>
        <dbReference type="ARBA" id="ARBA00022989"/>
    </source>
</evidence>
<dbReference type="InterPro" id="IPR005331">
    <property type="entry name" value="Sulfotransferase"/>
</dbReference>
<evidence type="ECO:0000256" key="8">
    <source>
        <dbReference type="ARBA" id="ARBA00023180"/>
    </source>
</evidence>
<comment type="subcellular location">
    <subcellularLocation>
        <location evidence="1 9">Golgi apparatus membrane</location>
        <topology evidence="1 9">Single-pass type II membrane protein</topology>
    </subcellularLocation>
</comment>